<reference evidence="4" key="1">
    <citation type="journal article" date="2019" name="Int. J. Syst. Evol. Microbiol.">
        <title>The Global Catalogue of Microorganisms (GCM) 10K type strain sequencing project: providing services to taxonomists for standard genome sequencing and annotation.</title>
        <authorList>
            <consortium name="The Broad Institute Genomics Platform"/>
            <consortium name="The Broad Institute Genome Sequencing Center for Infectious Disease"/>
            <person name="Wu L."/>
            <person name="Ma J."/>
        </authorList>
    </citation>
    <scope>NUCLEOTIDE SEQUENCE [LARGE SCALE GENOMIC DNA]</scope>
    <source>
        <strain evidence="4">JCM 18053</strain>
    </source>
</reference>
<dbReference type="Gene3D" id="3.30.700.10">
    <property type="entry name" value="Glycoprotein, Type 4 Pilin"/>
    <property type="match status" value="1"/>
</dbReference>
<dbReference type="RefSeq" id="WP_345738970.1">
    <property type="nucleotide sequence ID" value="NZ_BAABIA010000016.1"/>
</dbReference>
<comment type="caution">
    <text evidence="3">The sequence shown here is derived from an EMBL/GenBank/DDBJ whole genome shotgun (WGS) entry which is preliminary data.</text>
</comment>
<dbReference type="InterPro" id="IPR000983">
    <property type="entry name" value="Bac_GSPG_pilin"/>
</dbReference>
<dbReference type="InterPro" id="IPR012902">
    <property type="entry name" value="N_methyl_site"/>
</dbReference>
<dbReference type="NCBIfam" id="TIGR02532">
    <property type="entry name" value="IV_pilin_GFxxxE"/>
    <property type="match status" value="1"/>
</dbReference>
<dbReference type="SUPFAM" id="SSF54523">
    <property type="entry name" value="Pili subunits"/>
    <property type="match status" value="1"/>
</dbReference>
<feature type="transmembrane region" description="Helical" evidence="2">
    <location>
        <begin position="12"/>
        <end position="35"/>
    </location>
</feature>
<dbReference type="PRINTS" id="PR00813">
    <property type="entry name" value="BCTERIALGSPG"/>
</dbReference>
<evidence type="ECO:0000256" key="2">
    <source>
        <dbReference type="SAM" id="Phobius"/>
    </source>
</evidence>
<protein>
    <recommendedName>
        <fullName evidence="5">Prepilin-type N-terminal cleavage/methylation domain-containing protein</fullName>
    </recommendedName>
</protein>
<gene>
    <name evidence="3" type="ORF">GCM10023213_48040</name>
</gene>
<keyword evidence="2" id="KW-1133">Transmembrane helix</keyword>
<name>A0ABP9PP80_9BACT</name>
<proteinExistence type="predicted"/>
<dbReference type="EMBL" id="BAABIA010000016">
    <property type="protein sequence ID" value="GAA5149839.1"/>
    <property type="molecule type" value="Genomic_DNA"/>
</dbReference>
<evidence type="ECO:0000313" key="4">
    <source>
        <dbReference type="Proteomes" id="UP001499852"/>
    </source>
</evidence>
<accession>A0ABP9PP80</accession>
<dbReference type="Pfam" id="PF07963">
    <property type="entry name" value="N_methyl"/>
    <property type="match status" value="1"/>
</dbReference>
<dbReference type="InterPro" id="IPR045584">
    <property type="entry name" value="Pilin-like"/>
</dbReference>
<keyword evidence="2" id="KW-0472">Membrane</keyword>
<keyword evidence="4" id="KW-1185">Reference proteome</keyword>
<evidence type="ECO:0000313" key="3">
    <source>
        <dbReference type="EMBL" id="GAA5149839.1"/>
    </source>
</evidence>
<keyword evidence="1" id="KW-0488">Methylation</keyword>
<dbReference type="Proteomes" id="UP001499852">
    <property type="component" value="Unassembled WGS sequence"/>
</dbReference>
<organism evidence="3 4">
    <name type="scientific">Prosthecobacter algae</name>
    <dbReference type="NCBI Taxonomy" id="1144682"/>
    <lineage>
        <taxon>Bacteria</taxon>
        <taxon>Pseudomonadati</taxon>
        <taxon>Verrucomicrobiota</taxon>
        <taxon>Verrucomicrobiia</taxon>
        <taxon>Verrucomicrobiales</taxon>
        <taxon>Verrucomicrobiaceae</taxon>
        <taxon>Prosthecobacter</taxon>
    </lineage>
</organism>
<keyword evidence="2" id="KW-0812">Transmembrane</keyword>
<evidence type="ECO:0008006" key="5">
    <source>
        <dbReference type="Google" id="ProtNLM"/>
    </source>
</evidence>
<evidence type="ECO:0000256" key="1">
    <source>
        <dbReference type="ARBA" id="ARBA00022481"/>
    </source>
</evidence>
<sequence length="165" mass="17895">MTPSSHLRKGFTFVEAVFTIAIIGIMASLAVTAISNGARDANRIMARQQQAAVQEALNAWVLSQARVTSPGGVKTSQVQSMEAIRRIYNNLATTKARFEKLKPTATGSDTLARTGFLDEATITHFDGYSFGSDRLTSAALEGARQYLTLPDWAAGEEPRVILMDE</sequence>